<evidence type="ECO:0000313" key="6">
    <source>
        <dbReference type="EMBL" id="KKB49407.1"/>
    </source>
</evidence>
<accession>A0A0F5IWA3</accession>
<dbReference type="InterPro" id="IPR050714">
    <property type="entry name" value="Cobalamin_biosynth_MTase"/>
</dbReference>
<dbReference type="PATRIC" id="fig|1203610.3.peg.4557"/>
<evidence type="ECO:0000256" key="2">
    <source>
        <dbReference type="ARBA" id="ARBA00022573"/>
    </source>
</evidence>
<dbReference type="InterPro" id="IPR029063">
    <property type="entry name" value="SAM-dependent_MTases_sf"/>
</dbReference>
<dbReference type="EMBL" id="AQHW01000025">
    <property type="protein sequence ID" value="KKB49407.1"/>
    <property type="molecule type" value="Genomic_DNA"/>
</dbReference>
<dbReference type="GO" id="GO:0008276">
    <property type="term" value="F:protein methyltransferase activity"/>
    <property type="evidence" value="ECO:0007669"/>
    <property type="project" value="InterPro"/>
</dbReference>
<dbReference type="InterPro" id="IPR014008">
    <property type="entry name" value="Cbl_synth_MTase_CbiT"/>
</dbReference>
<dbReference type="PIRSF" id="PIRSF036428">
    <property type="entry name" value="CobL"/>
    <property type="match status" value="1"/>
</dbReference>
<evidence type="ECO:0000313" key="7">
    <source>
        <dbReference type="Proteomes" id="UP000033035"/>
    </source>
</evidence>
<keyword evidence="7" id="KW-1185">Reference proteome</keyword>
<dbReference type="PANTHER" id="PTHR43182">
    <property type="entry name" value="COBALT-PRECORRIN-6B C(15)-METHYLTRANSFERASE (DECARBOXYLATING)"/>
    <property type="match status" value="1"/>
</dbReference>
<dbReference type="HOGENOM" id="CLU_031955_1_1_10"/>
<dbReference type="GO" id="GO:0009236">
    <property type="term" value="P:cobalamin biosynthetic process"/>
    <property type="evidence" value="ECO:0007669"/>
    <property type="project" value="UniProtKB-UniPathway"/>
</dbReference>
<dbReference type="Gene3D" id="3.40.50.150">
    <property type="entry name" value="Vaccinia Virus protein VP39"/>
    <property type="match status" value="1"/>
</dbReference>
<dbReference type="AlphaFoldDB" id="A0A0F5IWA3"/>
<sequence>MRTQFIVIGMPDNQCYISKNKEILDIINSNTHFSGGKRHYELLRPFLPVDAVWIDIKVPLADVFDEYEYHRKIVVFASGDPLFSGFASTILKRMPEAEVTIMPSFNSLQMLSHELKMSYEDMLMVPLTGRPWHELDRALIENRMKIGILTDHVHTPAAIAMRLLKYGFTQYKMYIGEHLGNPEKQRVSRSLALSEVEEHSIESPNCVILQRMYNDTTYRPLGIPDKMFELLDGRERMITKAPVRVLDMSALMLPMCNHFWDIGFCTGSISIEAKRQYPHLHIHAFEIRKECWRLMEENSCRLGAPGIDVHIGDFMEEEVSDLPAPDAVFIGGHGGKLKEIVAKVARYLAPDGLLVFNSVSEESERLFIDAVQEAGLKLDDPLHITVGDYNPIVILKAFKEAK</sequence>
<dbReference type="SUPFAM" id="SSF53790">
    <property type="entry name" value="Tetrapyrrole methylase"/>
    <property type="match status" value="1"/>
</dbReference>
<dbReference type="GO" id="GO:0032259">
    <property type="term" value="P:methylation"/>
    <property type="evidence" value="ECO:0007669"/>
    <property type="project" value="UniProtKB-KW"/>
</dbReference>
<dbReference type="InterPro" id="IPR012818">
    <property type="entry name" value="CbiE"/>
</dbReference>
<dbReference type="InterPro" id="IPR006365">
    <property type="entry name" value="Cbl_synth_CobL"/>
</dbReference>
<dbReference type="RefSeq" id="WP_028729037.1">
    <property type="nucleotide sequence ID" value="NZ_KE386763.1"/>
</dbReference>
<gene>
    <name evidence="6" type="ORF">HMPREF1536_04471</name>
</gene>
<dbReference type="Proteomes" id="UP000033035">
    <property type="component" value="Unassembled WGS sequence"/>
</dbReference>
<evidence type="ECO:0000256" key="1">
    <source>
        <dbReference type="ARBA" id="ARBA00004953"/>
    </source>
</evidence>
<dbReference type="NCBIfam" id="TIGR02469">
    <property type="entry name" value="CbiT"/>
    <property type="match status" value="1"/>
</dbReference>
<dbReference type="SUPFAM" id="SSF53335">
    <property type="entry name" value="S-adenosyl-L-methionine-dependent methyltransferases"/>
    <property type="match status" value="1"/>
</dbReference>
<dbReference type="CDD" id="cd11644">
    <property type="entry name" value="Precorrin-6Y-MT"/>
    <property type="match status" value="1"/>
</dbReference>
<keyword evidence="4 6" id="KW-0808">Transferase</keyword>
<protein>
    <submittedName>
        <fullName evidence="6">Precorrin-6y C5,15-methyltransferase (Decarboxylating), CbiE subunit</fullName>
    </submittedName>
</protein>
<organism evidence="6 7">
    <name type="scientific">Parabacteroides gordonii MS-1 = DSM 23371</name>
    <dbReference type="NCBI Taxonomy" id="1203610"/>
    <lineage>
        <taxon>Bacteria</taxon>
        <taxon>Pseudomonadati</taxon>
        <taxon>Bacteroidota</taxon>
        <taxon>Bacteroidia</taxon>
        <taxon>Bacteroidales</taxon>
        <taxon>Tannerellaceae</taxon>
        <taxon>Parabacteroides</taxon>
    </lineage>
</organism>
<evidence type="ECO:0000256" key="5">
    <source>
        <dbReference type="ARBA" id="ARBA00022691"/>
    </source>
</evidence>
<dbReference type="CDD" id="cd02440">
    <property type="entry name" value="AdoMet_MTases"/>
    <property type="match status" value="1"/>
</dbReference>
<keyword evidence="3 6" id="KW-0489">Methyltransferase</keyword>
<keyword evidence="2" id="KW-0169">Cobalamin biosynthesis</keyword>
<dbReference type="NCBIfam" id="TIGR02467">
    <property type="entry name" value="CbiE"/>
    <property type="match status" value="1"/>
</dbReference>
<name>A0A0F5IWA3_9BACT</name>
<reference evidence="6 7" key="1">
    <citation type="submission" date="2013-04" db="EMBL/GenBank/DDBJ databases">
        <title>The Genome Sequence of Parabacteroides gordonii DSM 23371.</title>
        <authorList>
            <consortium name="The Broad Institute Genomics Platform"/>
            <person name="Earl A."/>
            <person name="Ward D."/>
            <person name="Feldgarden M."/>
            <person name="Gevers D."/>
            <person name="Martens E."/>
            <person name="Sakamoto M."/>
            <person name="Benno Y."/>
            <person name="Suzuki N."/>
            <person name="Matsunaga N."/>
            <person name="Koshihara K."/>
            <person name="Seki M."/>
            <person name="Komiya H."/>
            <person name="Walker B."/>
            <person name="Young S."/>
            <person name="Zeng Q."/>
            <person name="Gargeya S."/>
            <person name="Fitzgerald M."/>
            <person name="Haas B."/>
            <person name="Abouelleil A."/>
            <person name="Allen A.W."/>
            <person name="Alvarado L."/>
            <person name="Arachchi H.M."/>
            <person name="Berlin A.M."/>
            <person name="Chapman S.B."/>
            <person name="Gainer-Dewar J."/>
            <person name="Goldberg J."/>
            <person name="Griggs A."/>
            <person name="Gujja S."/>
            <person name="Hansen M."/>
            <person name="Howarth C."/>
            <person name="Imamovic A."/>
            <person name="Ireland A."/>
            <person name="Larimer J."/>
            <person name="McCowan C."/>
            <person name="Murphy C."/>
            <person name="Pearson M."/>
            <person name="Poon T.W."/>
            <person name="Priest M."/>
            <person name="Roberts A."/>
            <person name="Saif S."/>
            <person name="Shea T."/>
            <person name="Sisk P."/>
            <person name="Sykes S."/>
            <person name="Wortman J."/>
            <person name="Nusbaum C."/>
            <person name="Birren B."/>
        </authorList>
    </citation>
    <scope>NUCLEOTIDE SEQUENCE [LARGE SCALE GENOMIC DNA]</scope>
    <source>
        <strain evidence="6 7">MS-1</strain>
    </source>
</reference>
<keyword evidence="5" id="KW-0949">S-adenosyl-L-methionine</keyword>
<proteinExistence type="predicted"/>
<evidence type="ECO:0000256" key="3">
    <source>
        <dbReference type="ARBA" id="ARBA00022603"/>
    </source>
</evidence>
<comment type="caution">
    <text evidence="6">The sequence shown here is derived from an EMBL/GenBank/DDBJ whole genome shotgun (WGS) entry which is preliminary data.</text>
</comment>
<dbReference type="InterPro" id="IPR035996">
    <property type="entry name" value="4pyrrol_Methylase_sf"/>
</dbReference>
<evidence type="ECO:0000256" key="4">
    <source>
        <dbReference type="ARBA" id="ARBA00022679"/>
    </source>
</evidence>
<dbReference type="PANTHER" id="PTHR43182:SF1">
    <property type="entry name" value="COBALT-PRECORRIN-7 C(5)-METHYLTRANSFERASE"/>
    <property type="match status" value="1"/>
</dbReference>
<dbReference type="UniPathway" id="UPA00148"/>
<comment type="pathway">
    <text evidence="1">Cofactor biosynthesis; adenosylcobalamin biosynthesis.</text>
</comment>
<dbReference type="STRING" id="1203610.HMPREF1536_04471"/>